<name>A0A6J5M449_9CAUD</name>
<feature type="domain" description="Phage terminase large subunit N-terminal" evidence="1">
    <location>
        <begin position="33"/>
        <end position="213"/>
    </location>
</feature>
<dbReference type="Gene3D" id="3.30.420.280">
    <property type="match status" value="1"/>
</dbReference>
<dbReference type="InterPro" id="IPR035412">
    <property type="entry name" value="Terminase_L_N"/>
</dbReference>
<evidence type="ECO:0000313" key="3">
    <source>
        <dbReference type="EMBL" id="CAB4141765.1"/>
    </source>
</evidence>
<sequence>MQIVNQLKIKATPVFYANKKAYEDGFPVICNEGGSRSSKSYSVVQLLIHIAISNPNTRISMVSHSLPHIKRGVYRDFKGIMEQWNIWDEKDFRYTDFIYTFKNGSYIELFGLEDPDKAKGPARDILFVNEANLISKALFDQLLIRTTGQVFLDWNPADFISWVYEVADNPKNKRIHSTYLNNISNLSDSQIRNIEQYKDLPDDFMWKVYGLGERGSAKEIIYTQWKQYDEAPDGDVFYGLDFGYVHPAALIKVTHHEGQNYFEEIVYQSGLTLSDLSRLIKEKLPERATIYADAAEPKSIEELYRQGFNIKPAQKDVWAGIVKMKSYPINLHYNSKNLRREFMSYKWKKDKNDNVIEEPVKANDDLMDACRYAIFTHLTKLKFEVSVF</sequence>
<organism evidence="3">
    <name type="scientific">uncultured Caudovirales phage</name>
    <dbReference type="NCBI Taxonomy" id="2100421"/>
    <lineage>
        <taxon>Viruses</taxon>
        <taxon>Duplodnaviria</taxon>
        <taxon>Heunggongvirae</taxon>
        <taxon>Uroviricota</taxon>
        <taxon>Caudoviricetes</taxon>
        <taxon>Peduoviridae</taxon>
        <taxon>Maltschvirus</taxon>
        <taxon>Maltschvirus maltsch</taxon>
    </lineage>
</organism>
<proteinExistence type="predicted"/>
<dbReference type="Pfam" id="PF17288">
    <property type="entry name" value="Terminase_3C"/>
    <property type="match status" value="1"/>
</dbReference>
<dbReference type="PANTHER" id="PTHR39184:SF1">
    <property type="entry name" value="PBSX PHAGE TERMINASE LARGE SUBUNIT"/>
    <property type="match status" value="1"/>
</dbReference>
<dbReference type="InterPro" id="IPR006437">
    <property type="entry name" value="Phage_terminase_lsu"/>
</dbReference>
<protein>
    <submittedName>
        <fullName evidence="3">XtmB Phage terminase large subunit</fullName>
    </submittedName>
</protein>
<accession>A0A6J5M449</accession>
<dbReference type="Pfam" id="PF04466">
    <property type="entry name" value="Terminase_3"/>
    <property type="match status" value="1"/>
</dbReference>
<gene>
    <name evidence="3" type="ORF">UFOVP426_46</name>
</gene>
<dbReference type="InterPro" id="IPR035413">
    <property type="entry name" value="Terminase_L_C"/>
</dbReference>
<dbReference type="InterPro" id="IPR027417">
    <property type="entry name" value="P-loop_NTPase"/>
</dbReference>
<reference evidence="3" key="1">
    <citation type="submission" date="2020-04" db="EMBL/GenBank/DDBJ databases">
        <authorList>
            <person name="Chiriac C."/>
            <person name="Salcher M."/>
            <person name="Ghai R."/>
            <person name="Kavagutti S V."/>
        </authorList>
    </citation>
    <scope>NUCLEOTIDE SEQUENCE</scope>
</reference>
<evidence type="ECO:0000259" key="2">
    <source>
        <dbReference type="Pfam" id="PF17288"/>
    </source>
</evidence>
<dbReference type="NCBIfam" id="TIGR01547">
    <property type="entry name" value="phage_term_2"/>
    <property type="match status" value="1"/>
</dbReference>
<dbReference type="PANTHER" id="PTHR39184">
    <property type="match status" value="1"/>
</dbReference>
<dbReference type="EMBL" id="LR796396">
    <property type="protein sequence ID" value="CAB4141765.1"/>
    <property type="molecule type" value="Genomic_DNA"/>
</dbReference>
<feature type="domain" description="Phage terminase large subunit C-terminal" evidence="2">
    <location>
        <begin position="251"/>
        <end position="374"/>
    </location>
</feature>
<dbReference type="Gene3D" id="3.40.50.300">
    <property type="entry name" value="P-loop containing nucleotide triphosphate hydrolases"/>
    <property type="match status" value="1"/>
</dbReference>
<evidence type="ECO:0000259" key="1">
    <source>
        <dbReference type="Pfam" id="PF04466"/>
    </source>
</evidence>
<dbReference type="InterPro" id="IPR052380">
    <property type="entry name" value="Viral_DNA_packaging_terminase"/>
</dbReference>